<dbReference type="Pfam" id="PF00642">
    <property type="entry name" value="zf-CCCH"/>
    <property type="match status" value="1"/>
</dbReference>
<feature type="region of interest" description="Disordered" evidence="2">
    <location>
        <begin position="1"/>
        <end position="20"/>
    </location>
</feature>
<organism evidence="4">
    <name type="scientific">Glycine soja</name>
    <name type="common">Wild soybean</name>
    <dbReference type="NCBI Taxonomy" id="3848"/>
    <lineage>
        <taxon>Eukaryota</taxon>
        <taxon>Viridiplantae</taxon>
        <taxon>Streptophyta</taxon>
        <taxon>Embryophyta</taxon>
        <taxon>Tracheophyta</taxon>
        <taxon>Spermatophyta</taxon>
        <taxon>Magnoliopsida</taxon>
        <taxon>eudicotyledons</taxon>
        <taxon>Gunneridae</taxon>
        <taxon>Pentapetalae</taxon>
        <taxon>rosids</taxon>
        <taxon>fabids</taxon>
        <taxon>Fabales</taxon>
        <taxon>Fabaceae</taxon>
        <taxon>Papilionoideae</taxon>
        <taxon>50 kb inversion clade</taxon>
        <taxon>NPAAA clade</taxon>
        <taxon>indigoferoid/millettioid clade</taxon>
        <taxon>Phaseoleae</taxon>
        <taxon>Glycine</taxon>
        <taxon>Glycine subgen. Soja</taxon>
    </lineage>
</organism>
<dbReference type="InterPro" id="IPR000571">
    <property type="entry name" value="Znf_CCCH"/>
</dbReference>
<dbReference type="AlphaFoldDB" id="A0A0B2RQH1"/>
<reference evidence="4" key="1">
    <citation type="submission" date="2014-07" db="EMBL/GenBank/DDBJ databases">
        <title>Identification of a novel salt tolerance gene in wild soybean by whole-genome sequencing.</title>
        <authorList>
            <person name="Lam H.-M."/>
            <person name="Qi X."/>
            <person name="Li M.-W."/>
            <person name="Liu X."/>
            <person name="Xie M."/>
            <person name="Ni M."/>
            <person name="Xu X."/>
        </authorList>
    </citation>
    <scope>NUCLEOTIDE SEQUENCE [LARGE SCALE GENOMIC DNA]</scope>
    <source>
        <tissue evidence="4">Root</tissue>
    </source>
</reference>
<proteinExistence type="predicted"/>
<evidence type="ECO:0000259" key="3">
    <source>
        <dbReference type="PROSITE" id="PS50103"/>
    </source>
</evidence>
<dbReference type="SMART" id="SM00356">
    <property type="entry name" value="ZnF_C3H1"/>
    <property type="match status" value="2"/>
</dbReference>
<keyword evidence="1" id="KW-0479">Metal-binding</keyword>
<dbReference type="InterPro" id="IPR052650">
    <property type="entry name" value="Zinc_finger_CCCH"/>
</dbReference>
<dbReference type="PROSITE" id="PS50103">
    <property type="entry name" value="ZF_C3H1"/>
    <property type="match status" value="2"/>
</dbReference>
<dbReference type="GO" id="GO:0008270">
    <property type="term" value="F:zinc ion binding"/>
    <property type="evidence" value="ECO:0007669"/>
    <property type="project" value="UniProtKB-KW"/>
</dbReference>
<dbReference type="InterPro" id="IPR057031">
    <property type="entry name" value="SFR19-like_C"/>
</dbReference>
<keyword evidence="1" id="KW-0863">Zinc-finger</keyword>
<evidence type="ECO:0000256" key="1">
    <source>
        <dbReference type="PROSITE-ProRule" id="PRU00723"/>
    </source>
</evidence>
<dbReference type="Proteomes" id="UP000053555">
    <property type="component" value="Unassembled WGS sequence"/>
</dbReference>
<feature type="domain" description="C3H1-type" evidence="3">
    <location>
        <begin position="134"/>
        <end position="161"/>
    </location>
</feature>
<feature type="domain" description="C3H1-type" evidence="3">
    <location>
        <begin position="189"/>
        <end position="216"/>
    </location>
</feature>
<evidence type="ECO:0000313" key="4">
    <source>
        <dbReference type="EMBL" id="KHN34067.1"/>
    </source>
</evidence>
<feature type="compositionally biased region" description="Polar residues" evidence="2">
    <location>
        <begin position="1"/>
        <end position="13"/>
    </location>
</feature>
<accession>A0A0B2RQH1</accession>
<protein>
    <submittedName>
        <fullName evidence="4">Zinc finger CCCH domain-containing protein 38</fullName>
    </submittedName>
</protein>
<evidence type="ECO:0000256" key="2">
    <source>
        <dbReference type="SAM" id="MobiDB-lite"/>
    </source>
</evidence>
<dbReference type="PANTHER" id="PTHR36886:SF8">
    <property type="entry name" value="ZINC FINGER CCCH DOMAIN-CONTAINING PROTEIN 38"/>
    <property type="match status" value="1"/>
</dbReference>
<dbReference type="Pfam" id="PF23030">
    <property type="entry name" value="SCAF11-like_C"/>
    <property type="match status" value="1"/>
</dbReference>
<dbReference type="PANTHER" id="PTHR36886">
    <property type="entry name" value="PROTEIN FRIGIDA-ESSENTIAL 1"/>
    <property type="match status" value="1"/>
</dbReference>
<feature type="zinc finger region" description="C3H1-type" evidence="1">
    <location>
        <begin position="189"/>
        <end position="216"/>
    </location>
</feature>
<sequence>MSESGRNTSSSEWNLRDEPEFASYGVASSNSSKWSNLKRNDELKPTMGFSCEEPVSGRKGSNKDDIANTNYGVWDATNAQDTDGSYNMQISPGLDEDYKNKCNQSLKDGCSKLFRSRSRSPPRSFRWDSGRVGGLTQPYCRDFVAGKCRRGNRCRFLHHDDQNYGNSWENRHIYSAPNENNNYSRTIGRSYNRTCFHYAQGRCKMGASCKYVHHDNFDRRRTESCLEQGVQHGTNQNRLHGESTFSSDIKKSNWTAKNDSANVHTSQTVGADIWLDNEKMSPPNWIYDVRSSIHINQEQGQSKQQVAPGQVLHQNVSKTFIKPEPVVRFPKQRDPTCNSREQKNVNATGGVSLAYFPNRQLVKNEHPVQLKGIHTFKFSLVEFVKELLNPTWKDGKITKEDYKAIVKKVTDKVIDTVQGAHIPQTQEKIDCYLSSSKSKLNKLVQVSGGSPTNFHHMYEEFQILS</sequence>
<dbReference type="EMBL" id="KN649265">
    <property type="protein sequence ID" value="KHN34067.1"/>
    <property type="molecule type" value="Genomic_DNA"/>
</dbReference>
<keyword evidence="1" id="KW-0862">Zinc</keyword>
<gene>
    <name evidence="4" type="ORF">glysoja_030521</name>
</gene>
<dbReference type="Gene3D" id="3.30.1370.210">
    <property type="match status" value="1"/>
</dbReference>
<feature type="zinc finger region" description="C3H1-type" evidence="1">
    <location>
        <begin position="134"/>
        <end position="161"/>
    </location>
</feature>
<name>A0A0B2RQH1_GLYSO</name>